<organism evidence="1 2">
    <name type="scientific">Brevinema andersonii</name>
    <dbReference type="NCBI Taxonomy" id="34097"/>
    <lineage>
        <taxon>Bacteria</taxon>
        <taxon>Pseudomonadati</taxon>
        <taxon>Spirochaetota</taxon>
        <taxon>Spirochaetia</taxon>
        <taxon>Brevinematales</taxon>
        <taxon>Brevinemataceae</taxon>
        <taxon>Brevinema</taxon>
    </lineage>
</organism>
<reference evidence="2" key="1">
    <citation type="submission" date="2016-10" db="EMBL/GenBank/DDBJ databases">
        <authorList>
            <person name="Varghese N."/>
            <person name="Submissions S."/>
        </authorList>
    </citation>
    <scope>NUCLEOTIDE SEQUENCE [LARGE SCALE GENOMIC DNA]</scope>
    <source>
        <strain evidence="2">ATCC 43811</strain>
    </source>
</reference>
<dbReference type="Proteomes" id="UP000240042">
    <property type="component" value="Unassembled WGS sequence"/>
</dbReference>
<proteinExistence type="predicted"/>
<dbReference type="STRING" id="34097.SAMN02745150_01045"/>
<keyword evidence="2" id="KW-1185">Reference proteome</keyword>
<evidence type="ECO:0000313" key="2">
    <source>
        <dbReference type="Proteomes" id="UP000240042"/>
    </source>
</evidence>
<dbReference type="EMBL" id="FOKY01000010">
    <property type="protein sequence ID" value="SFB84409.1"/>
    <property type="molecule type" value="Genomic_DNA"/>
</dbReference>
<protein>
    <submittedName>
        <fullName evidence="1">Uncharacterized protein</fullName>
    </submittedName>
</protein>
<accession>A0A1I1EB98</accession>
<dbReference type="AlphaFoldDB" id="A0A1I1EB98"/>
<sequence length="97" mass="10809">MTKKLGKMILSVKSYKKLQASYIRDLVGTMENNKAEMAGLICYAKSTNQMLTEARKAGHYSLYAGSFGKLGYPRVQILMAEEILNGKTFNILPITVN</sequence>
<gene>
    <name evidence="1" type="ORF">SAMN02745150_01045</name>
</gene>
<evidence type="ECO:0000313" key="1">
    <source>
        <dbReference type="EMBL" id="SFB84409.1"/>
    </source>
</evidence>
<name>A0A1I1EB98_BREAD</name>